<sequence length="38" mass="4118">MRLVWSVVFASLLLLSGCGQKGPLYLPDQPDVATQQGE</sequence>
<dbReference type="PATRIC" id="fig|267850.7.peg.708"/>
<dbReference type="InterPro" id="IPR032831">
    <property type="entry name" value="LptM_cons"/>
</dbReference>
<dbReference type="GO" id="GO:0009279">
    <property type="term" value="C:cell outer membrane"/>
    <property type="evidence" value="ECO:0007669"/>
    <property type="project" value="UniProtKB-SubCell"/>
</dbReference>
<dbReference type="RefSeq" id="WP_084154383.1">
    <property type="nucleotide sequence ID" value="NZ_JBKBNO010000001.1"/>
</dbReference>
<dbReference type="Proteomes" id="UP000027318">
    <property type="component" value="Unassembled WGS sequence"/>
</dbReference>
<evidence type="ECO:0000256" key="3">
    <source>
        <dbReference type="ARBA" id="ARBA00023136"/>
    </source>
</evidence>
<keyword evidence="3" id="KW-0472">Membrane</keyword>
<comment type="caution">
    <text evidence="7">The sequence shown here is derived from an EMBL/GenBank/DDBJ whole genome shotgun (WGS) entry which is preliminary data.</text>
</comment>
<dbReference type="AlphaFoldDB" id="A0A063Y6R5"/>
<comment type="subcellular location">
    <subcellularLocation>
        <location evidence="1">Cell outer membrane</location>
        <topology evidence="1">Lipid-anchor</topology>
    </subcellularLocation>
</comment>
<gene>
    <name evidence="7" type="ORF">ADINL_0714</name>
</gene>
<organism evidence="7 8">
    <name type="scientific">Nitrincola lacisaponensis</name>
    <dbReference type="NCBI Taxonomy" id="267850"/>
    <lineage>
        <taxon>Bacteria</taxon>
        <taxon>Pseudomonadati</taxon>
        <taxon>Pseudomonadota</taxon>
        <taxon>Gammaproteobacteria</taxon>
        <taxon>Oceanospirillales</taxon>
        <taxon>Oceanospirillaceae</taxon>
        <taxon>Nitrincola</taxon>
    </lineage>
</organism>
<evidence type="ECO:0000256" key="2">
    <source>
        <dbReference type="ARBA" id="ARBA00022729"/>
    </source>
</evidence>
<dbReference type="OrthoDB" id="8550022at2"/>
<reference evidence="7 8" key="1">
    <citation type="journal article" date="2005" name="Int. J. Syst. Evol. Microbiol.">
        <title>Nitrincola lacisaponensis gen. nov., sp. nov., a novel alkaliphilic bacterium isolated from an alkaline, saline lake.</title>
        <authorList>
            <person name="Dimitriu P.A."/>
            <person name="Shukla S.K."/>
            <person name="Conradt J."/>
            <person name="Marquez M.C."/>
            <person name="Ventosa A."/>
            <person name="Maglia A."/>
            <person name="Peyton B.M."/>
            <person name="Pinkart H.C."/>
            <person name="Mormile M.R."/>
        </authorList>
    </citation>
    <scope>NUCLEOTIDE SEQUENCE [LARGE SCALE GENOMIC DNA]</scope>
    <source>
        <strain evidence="7 8">4CA</strain>
    </source>
</reference>
<dbReference type="STRING" id="267850.ADINL_0714"/>
<evidence type="ECO:0000313" key="7">
    <source>
        <dbReference type="EMBL" id="KDE40122.1"/>
    </source>
</evidence>
<proteinExistence type="predicted"/>
<evidence type="ECO:0000256" key="6">
    <source>
        <dbReference type="ARBA" id="ARBA00023288"/>
    </source>
</evidence>
<keyword evidence="6" id="KW-0449">Lipoprotein</keyword>
<evidence type="ECO:0000256" key="5">
    <source>
        <dbReference type="ARBA" id="ARBA00023237"/>
    </source>
</evidence>
<name>A0A063Y6R5_9GAMM</name>
<evidence type="ECO:0000313" key="8">
    <source>
        <dbReference type="Proteomes" id="UP000027318"/>
    </source>
</evidence>
<keyword evidence="5" id="KW-0998">Cell outer membrane</keyword>
<evidence type="ECO:0000256" key="1">
    <source>
        <dbReference type="ARBA" id="ARBA00004459"/>
    </source>
</evidence>
<keyword evidence="4" id="KW-0564">Palmitate</keyword>
<evidence type="ECO:0008006" key="9">
    <source>
        <dbReference type="Google" id="ProtNLM"/>
    </source>
</evidence>
<evidence type="ECO:0000256" key="4">
    <source>
        <dbReference type="ARBA" id="ARBA00023139"/>
    </source>
</evidence>
<protein>
    <recommendedName>
        <fullName evidence="9">Lipoprotein</fullName>
    </recommendedName>
</protein>
<keyword evidence="8" id="KW-1185">Reference proteome</keyword>
<dbReference type="PROSITE" id="PS51257">
    <property type="entry name" value="PROKAR_LIPOPROTEIN"/>
    <property type="match status" value="1"/>
</dbReference>
<dbReference type="Pfam" id="PF13627">
    <property type="entry name" value="LptM_cons"/>
    <property type="match status" value="1"/>
</dbReference>
<dbReference type="NCBIfam" id="NF047847">
    <property type="entry name" value="SS_mature_LptM"/>
    <property type="match status" value="1"/>
</dbReference>
<accession>A0A063Y6R5</accession>
<keyword evidence="2" id="KW-0732">Signal</keyword>
<dbReference type="EMBL" id="JMSZ01000016">
    <property type="protein sequence ID" value="KDE40122.1"/>
    <property type="molecule type" value="Genomic_DNA"/>
</dbReference>